<dbReference type="InterPro" id="IPR050373">
    <property type="entry name" value="Fibrinogen_C-term_domain"/>
</dbReference>
<evidence type="ECO:0000259" key="1">
    <source>
        <dbReference type="PROSITE" id="PS51406"/>
    </source>
</evidence>
<dbReference type="InterPro" id="IPR002181">
    <property type="entry name" value="Fibrinogen_a/b/g_C_dom"/>
</dbReference>
<dbReference type="SUPFAM" id="SSF56496">
    <property type="entry name" value="Fibrinogen C-terminal domain-like"/>
    <property type="match status" value="1"/>
</dbReference>
<feature type="domain" description="Fibrinogen C-terminal" evidence="1">
    <location>
        <begin position="46"/>
        <end position="275"/>
    </location>
</feature>
<dbReference type="SMART" id="SM00186">
    <property type="entry name" value="FBG"/>
    <property type="match status" value="1"/>
</dbReference>
<evidence type="ECO:0000313" key="2">
    <source>
        <dbReference type="EMBL" id="JAA66831.1"/>
    </source>
</evidence>
<dbReference type="PROSITE" id="PS51406">
    <property type="entry name" value="FIBRINOGEN_C_2"/>
    <property type="match status" value="1"/>
</dbReference>
<proteinExistence type="evidence at transcript level"/>
<dbReference type="InterPro" id="IPR036056">
    <property type="entry name" value="Fibrinogen-like_C"/>
</dbReference>
<protein>
    <submittedName>
        <fullName evidence="2">Putative ficolin/ixoderin</fullName>
    </submittedName>
</protein>
<dbReference type="PANTHER" id="PTHR19143:SF458">
    <property type="entry name" value="FIBRINOGEN C-TERMINAL DOMAIN-CONTAINING PROTEIN-RELATED"/>
    <property type="match status" value="1"/>
</dbReference>
<dbReference type="GO" id="GO:0005615">
    <property type="term" value="C:extracellular space"/>
    <property type="evidence" value="ECO:0007669"/>
    <property type="project" value="TreeGrafter"/>
</dbReference>
<dbReference type="Pfam" id="PF00147">
    <property type="entry name" value="Fibrinogen_C"/>
    <property type="match status" value="1"/>
</dbReference>
<name>A0A0K8R6Z4_IXORI</name>
<dbReference type="InterPro" id="IPR014716">
    <property type="entry name" value="Fibrinogen_a/b/g_C_1"/>
</dbReference>
<reference evidence="2" key="1">
    <citation type="submission" date="2012-12" db="EMBL/GenBank/DDBJ databases">
        <title>Identification and characterization of a phenylalanine ammonia-lyase gene family in Isatis indigotica Fort.</title>
        <authorList>
            <person name="Liu Q."/>
            <person name="Chen J."/>
            <person name="Zhou X."/>
            <person name="Di P."/>
            <person name="Xiao Y."/>
            <person name="Xuan H."/>
            <person name="Zhang L."/>
            <person name="Chen W."/>
        </authorList>
    </citation>
    <scope>NUCLEOTIDE SEQUENCE</scope>
    <source>
        <tissue evidence="2">Salivary gland</tissue>
    </source>
</reference>
<dbReference type="Gene3D" id="3.90.215.10">
    <property type="entry name" value="Gamma Fibrinogen, chain A, domain 1"/>
    <property type="match status" value="1"/>
</dbReference>
<sequence length="276" mass="31555">MFVAVFFIPVVAGHFFTESSLHRFPEITERSGYTKTYMIFDRCNMNKPGNRTVSCVQLKRQGNDEDRDYYIKPHTEFYVRCDMNTNGGGWTVIQRRSWAELEGNGFEKSQKDYKEGFHGGASSYWIGNDNIYALTNHPSSEQVLRVELTTEKEEKIIAQYGIFKVGPENDGYRLTIGNYWSPNGTEYDGLAFHNQTRFSVAKESDGVDPCSGSLRTGGWWFPPFGCLFSNLNGRKLTGDVPKNNMGFGITWYKTGHASSYQYVYKSVEMKVRDVDL</sequence>
<accession>A0A0K8R6Z4</accession>
<dbReference type="AlphaFoldDB" id="A0A0K8R6Z4"/>
<dbReference type="NCBIfam" id="NF040941">
    <property type="entry name" value="GGGWT_bact"/>
    <property type="match status" value="1"/>
</dbReference>
<organism evidence="2">
    <name type="scientific">Ixodes ricinus</name>
    <name type="common">Common tick</name>
    <name type="synonym">Acarus ricinus</name>
    <dbReference type="NCBI Taxonomy" id="34613"/>
    <lineage>
        <taxon>Eukaryota</taxon>
        <taxon>Metazoa</taxon>
        <taxon>Ecdysozoa</taxon>
        <taxon>Arthropoda</taxon>
        <taxon>Chelicerata</taxon>
        <taxon>Arachnida</taxon>
        <taxon>Acari</taxon>
        <taxon>Parasitiformes</taxon>
        <taxon>Ixodida</taxon>
        <taxon>Ixodoidea</taxon>
        <taxon>Ixodidae</taxon>
        <taxon>Ixodinae</taxon>
        <taxon>Ixodes</taxon>
    </lineage>
</organism>
<dbReference type="EMBL" id="GADI01006977">
    <property type="protein sequence ID" value="JAA66831.1"/>
    <property type="molecule type" value="mRNA"/>
</dbReference>
<dbReference type="PANTHER" id="PTHR19143">
    <property type="entry name" value="FIBRINOGEN/TENASCIN/ANGIOPOEITIN"/>
    <property type="match status" value="1"/>
</dbReference>